<protein>
    <submittedName>
        <fullName evidence="2">Cold-shock protein</fullName>
    </submittedName>
</protein>
<dbReference type="Gene3D" id="2.40.50.140">
    <property type="entry name" value="Nucleic acid-binding proteins"/>
    <property type="match status" value="1"/>
</dbReference>
<evidence type="ECO:0000259" key="1">
    <source>
        <dbReference type="PROSITE" id="PS51857"/>
    </source>
</evidence>
<organism evidence="2 3">
    <name type="scientific">Streptomyces gilvosporeus</name>
    <dbReference type="NCBI Taxonomy" id="553510"/>
    <lineage>
        <taxon>Bacteria</taxon>
        <taxon>Bacillati</taxon>
        <taxon>Actinomycetota</taxon>
        <taxon>Actinomycetes</taxon>
        <taxon>Kitasatosporales</taxon>
        <taxon>Streptomycetaceae</taxon>
        <taxon>Streptomyces</taxon>
    </lineage>
</organism>
<dbReference type="RefSeq" id="WP_083102369.1">
    <property type="nucleotide sequence ID" value="NZ_CP020569.1"/>
</dbReference>
<dbReference type="GO" id="GO:0003676">
    <property type="term" value="F:nucleic acid binding"/>
    <property type="evidence" value="ECO:0007669"/>
    <property type="project" value="InterPro"/>
</dbReference>
<dbReference type="PROSITE" id="PS51857">
    <property type="entry name" value="CSD_2"/>
    <property type="match status" value="1"/>
</dbReference>
<sequence>MRAIGIVREWHSEEGWGVIGSDTTPGGCWAHFGSVLMSGYRWLSSGQKVSFQFERGRQDGYDYRATAVWTDDDRPEAAFAEQASAAYGSTLRLEFDAPVSCCGTSGC</sequence>
<dbReference type="InterPro" id="IPR002059">
    <property type="entry name" value="CSP_DNA-bd"/>
</dbReference>
<name>A0A1V0TJF8_9ACTN</name>
<dbReference type="AlphaFoldDB" id="A0A1V0TJF8"/>
<dbReference type="SUPFAM" id="SSF50249">
    <property type="entry name" value="Nucleic acid-binding proteins"/>
    <property type="match status" value="1"/>
</dbReference>
<dbReference type="KEGG" id="sgv:B1H19_00860"/>
<dbReference type="Proteomes" id="UP000192726">
    <property type="component" value="Chromosome"/>
</dbReference>
<feature type="domain" description="CSD" evidence="1">
    <location>
        <begin position="2"/>
        <end position="70"/>
    </location>
</feature>
<dbReference type="OrthoDB" id="5195005at2"/>
<accession>A0A1V0TJF8</accession>
<proteinExistence type="predicted"/>
<dbReference type="STRING" id="553510.B1H19_00860"/>
<evidence type="ECO:0000313" key="2">
    <source>
        <dbReference type="EMBL" id="ARF52938.1"/>
    </source>
</evidence>
<dbReference type="EMBL" id="CP020569">
    <property type="protein sequence ID" value="ARF52938.1"/>
    <property type="molecule type" value="Genomic_DNA"/>
</dbReference>
<gene>
    <name evidence="2" type="ORF">B1H19_00860</name>
</gene>
<evidence type="ECO:0000313" key="3">
    <source>
        <dbReference type="Proteomes" id="UP000192726"/>
    </source>
</evidence>
<reference evidence="2 3" key="1">
    <citation type="submission" date="2017-04" db="EMBL/GenBank/DDBJ databases">
        <title>Complete Genome Sequence of Streptomyces gilvosporeus F607, a Capable Producer of Natamycin.</title>
        <authorList>
            <person name="Zong G."/>
            <person name="Zhong C."/>
            <person name="Fu J."/>
            <person name="Qin R."/>
            <person name="Cao G."/>
        </authorList>
    </citation>
    <scope>NUCLEOTIDE SEQUENCE [LARGE SCALE GENOMIC DNA]</scope>
    <source>
        <strain evidence="2 3">F607</strain>
    </source>
</reference>
<keyword evidence="3" id="KW-1185">Reference proteome</keyword>
<dbReference type="InterPro" id="IPR012340">
    <property type="entry name" value="NA-bd_OB-fold"/>
</dbReference>